<evidence type="ECO:0000256" key="2">
    <source>
        <dbReference type="ARBA" id="ARBA00022801"/>
    </source>
</evidence>
<dbReference type="PANTHER" id="PTHR45648">
    <property type="entry name" value="GDSL LIPASE/ACYLHYDROLASE FAMILY PROTEIN (AFU_ORTHOLOGUE AFUA_4G14700)"/>
    <property type="match status" value="1"/>
</dbReference>
<organism evidence="5 6">
    <name type="scientific">Kingdonia uniflora</name>
    <dbReference type="NCBI Taxonomy" id="39325"/>
    <lineage>
        <taxon>Eukaryota</taxon>
        <taxon>Viridiplantae</taxon>
        <taxon>Streptophyta</taxon>
        <taxon>Embryophyta</taxon>
        <taxon>Tracheophyta</taxon>
        <taxon>Spermatophyta</taxon>
        <taxon>Magnoliopsida</taxon>
        <taxon>Ranunculales</taxon>
        <taxon>Circaeasteraceae</taxon>
        <taxon>Kingdonia</taxon>
    </lineage>
</organism>
<keyword evidence="6" id="KW-1185">Reference proteome</keyword>
<feature type="region of interest" description="Disordered" evidence="4">
    <location>
        <begin position="210"/>
        <end position="241"/>
    </location>
</feature>
<evidence type="ECO:0000313" key="5">
    <source>
        <dbReference type="EMBL" id="KAF6168794.1"/>
    </source>
</evidence>
<dbReference type="InterPro" id="IPR051058">
    <property type="entry name" value="GDSL_Est/Lipase"/>
</dbReference>
<name>A0A7J7NP96_9MAGN</name>
<evidence type="ECO:0000256" key="3">
    <source>
        <dbReference type="ARBA" id="ARBA00022963"/>
    </source>
</evidence>
<keyword evidence="3" id="KW-0442">Lipid degradation</keyword>
<comment type="similarity">
    <text evidence="1">Belongs to the 'GDSL' lipolytic enzyme family.</text>
</comment>
<keyword evidence="2" id="KW-0378">Hydrolase</keyword>
<accession>A0A7J7NP96</accession>
<reference evidence="5 6" key="1">
    <citation type="journal article" date="2020" name="IScience">
        <title>Genome Sequencing of the Endangered Kingdonia uniflora (Circaeasteraceae, Ranunculales) Reveals Potential Mechanisms of Evolutionary Specialization.</title>
        <authorList>
            <person name="Sun Y."/>
            <person name="Deng T."/>
            <person name="Zhang A."/>
            <person name="Moore M.J."/>
            <person name="Landis J.B."/>
            <person name="Lin N."/>
            <person name="Zhang H."/>
            <person name="Zhang X."/>
            <person name="Huang J."/>
            <person name="Zhang X."/>
            <person name="Sun H."/>
            <person name="Wang H."/>
        </authorList>
    </citation>
    <scope>NUCLEOTIDE SEQUENCE [LARGE SCALE GENOMIC DNA]</scope>
    <source>
        <strain evidence="5">TB1705</strain>
        <tissue evidence="5">Leaf</tissue>
    </source>
</reference>
<dbReference type="EMBL" id="JACGCM010000679">
    <property type="protein sequence ID" value="KAF6168794.1"/>
    <property type="molecule type" value="Genomic_DNA"/>
</dbReference>
<evidence type="ECO:0000313" key="6">
    <source>
        <dbReference type="Proteomes" id="UP000541444"/>
    </source>
</evidence>
<dbReference type="OrthoDB" id="1600564at2759"/>
<dbReference type="Pfam" id="PF00657">
    <property type="entry name" value="Lipase_GDSL"/>
    <property type="match status" value="1"/>
</dbReference>
<feature type="region of interest" description="Disordered" evidence="4">
    <location>
        <begin position="385"/>
        <end position="413"/>
    </location>
</feature>
<dbReference type="AlphaFoldDB" id="A0A7J7NP96"/>
<evidence type="ECO:0000256" key="1">
    <source>
        <dbReference type="ARBA" id="ARBA00008668"/>
    </source>
</evidence>
<dbReference type="InterPro" id="IPR036514">
    <property type="entry name" value="SGNH_hydro_sf"/>
</dbReference>
<dbReference type="PANTHER" id="PTHR45648:SF13">
    <property type="entry name" value="OS02G0290900 PROTEIN"/>
    <property type="match status" value="1"/>
</dbReference>
<dbReference type="GO" id="GO:0016788">
    <property type="term" value="F:hydrolase activity, acting on ester bonds"/>
    <property type="evidence" value="ECO:0007669"/>
    <property type="project" value="InterPro"/>
</dbReference>
<dbReference type="Gene3D" id="3.40.50.1110">
    <property type="entry name" value="SGNH hydrolase"/>
    <property type="match status" value="1"/>
</dbReference>
<gene>
    <name evidence="5" type="ORF">GIB67_012192</name>
</gene>
<dbReference type="GO" id="GO:0016042">
    <property type="term" value="P:lipid catabolic process"/>
    <property type="evidence" value="ECO:0007669"/>
    <property type="project" value="UniProtKB-KW"/>
</dbReference>
<proteinExistence type="inferred from homology"/>
<keyword evidence="3" id="KW-0443">Lipid metabolism</keyword>
<dbReference type="Proteomes" id="UP000541444">
    <property type="component" value="Unassembled WGS sequence"/>
</dbReference>
<comment type="caution">
    <text evidence="5">The sequence shown here is derived from an EMBL/GenBank/DDBJ whole genome shotgun (WGS) entry which is preliminary data.</text>
</comment>
<dbReference type="InterPro" id="IPR001087">
    <property type="entry name" value="GDSL"/>
</dbReference>
<protein>
    <submittedName>
        <fullName evidence="5">Uncharacterized protein</fullName>
    </submittedName>
</protein>
<sequence>MEASTSDRLAESENIESDRENEVGVVQFLDFPGQLVENKVERRISPEDVLQFYGVKNFSASGGAYFFASSSRPLFFNLNSTCRMWNDNIIWVKGDCLQREDEELMDLLYRTVNKSKYNNSKVKKKKSLLDIVSQGGVELKVVLKELGINRNKRANNRSEKIKKSQATRLMTGVGGNKKRRADGERRVVFPKASAVDFVDISESTTSSKLAQTFPKKKMLKRGSTSRTPGSGEVEGEMKKRRVDPSSGLIGVKIIKNQLGEEDELKATEDRVARLMKGIYLGMVEEKAELDSGKAKFKEVARLKSDLVREGKRLNSMKATQEVEISELTEEAGKNLEEVVVQRDRLRRHLHKMGYSKAEVNDIMGGTYVEEVEDDDDGAEVVRGLDGVSPQTERENQEEENVNPENENERSNSDGVNWLQLVAPLTTYGSTRARMGCVKEINDINFAMRYMVQELNQELADANFIFCDAFEASMEIMKNRQNYGFEVTTDACCGFGPYKGWVMCISPELACRNAPNNLWWDQFRLTDAVNSILADNAWSSLHMKMCYPTNLQDMLKGG</sequence>
<evidence type="ECO:0000256" key="4">
    <source>
        <dbReference type="SAM" id="MobiDB-lite"/>
    </source>
</evidence>